<accession>A0ABS2RK47</accession>
<dbReference type="EMBL" id="JAFBCF010000001">
    <property type="protein sequence ID" value="MBM7799352.1"/>
    <property type="molecule type" value="Genomic_DNA"/>
</dbReference>
<dbReference type="Gene3D" id="3.20.20.370">
    <property type="entry name" value="Glycoside hydrolase/deacetylase"/>
    <property type="match status" value="1"/>
</dbReference>
<evidence type="ECO:0000313" key="3">
    <source>
        <dbReference type="EMBL" id="MBM7799352.1"/>
    </source>
</evidence>
<organism evidence="3 4">
    <name type="scientific">Microlunatus panaciterrae</name>
    <dbReference type="NCBI Taxonomy" id="400768"/>
    <lineage>
        <taxon>Bacteria</taxon>
        <taxon>Bacillati</taxon>
        <taxon>Actinomycetota</taxon>
        <taxon>Actinomycetes</taxon>
        <taxon>Propionibacteriales</taxon>
        <taxon>Propionibacteriaceae</taxon>
        <taxon>Microlunatus</taxon>
    </lineage>
</organism>
<dbReference type="SUPFAM" id="SSF88713">
    <property type="entry name" value="Glycoside hydrolase/deacetylase"/>
    <property type="match status" value="1"/>
</dbReference>
<dbReference type="CDD" id="cd10917">
    <property type="entry name" value="CE4_NodB_like_6s_7s"/>
    <property type="match status" value="1"/>
</dbReference>
<dbReference type="InterPro" id="IPR011330">
    <property type="entry name" value="Glyco_hydro/deAcase_b/a-brl"/>
</dbReference>
<evidence type="ECO:0000259" key="2">
    <source>
        <dbReference type="PROSITE" id="PS51677"/>
    </source>
</evidence>
<proteinExistence type="predicted"/>
<evidence type="ECO:0000256" key="1">
    <source>
        <dbReference type="SAM" id="SignalP"/>
    </source>
</evidence>
<feature type="chain" id="PRO_5045405957" evidence="1">
    <location>
        <begin position="32"/>
        <end position="490"/>
    </location>
</feature>
<dbReference type="RefSeq" id="WP_204918050.1">
    <property type="nucleotide sequence ID" value="NZ_BAAAQP010000001.1"/>
</dbReference>
<reference evidence="3 4" key="1">
    <citation type="submission" date="2021-01" db="EMBL/GenBank/DDBJ databases">
        <title>Sequencing the genomes of 1000 actinobacteria strains.</title>
        <authorList>
            <person name="Klenk H.-P."/>
        </authorList>
    </citation>
    <scope>NUCLEOTIDE SEQUENCE [LARGE SCALE GENOMIC DNA]</scope>
    <source>
        <strain evidence="3 4">DSM 18662</strain>
    </source>
</reference>
<feature type="domain" description="NodB homology" evidence="2">
    <location>
        <begin position="51"/>
        <end position="251"/>
    </location>
</feature>
<dbReference type="Proteomes" id="UP000704762">
    <property type="component" value="Unassembled WGS sequence"/>
</dbReference>
<dbReference type="Pfam" id="PF01522">
    <property type="entry name" value="Polysacc_deac_1"/>
    <property type="match status" value="1"/>
</dbReference>
<dbReference type="InterPro" id="IPR050248">
    <property type="entry name" value="Polysacc_deacetylase_ArnD"/>
</dbReference>
<dbReference type="InterPro" id="IPR002509">
    <property type="entry name" value="NODB_dom"/>
</dbReference>
<protein>
    <submittedName>
        <fullName evidence="3">Peptidoglycan/xylan/chitin deacetylase (PgdA/CDA1 family)</fullName>
    </submittedName>
</protein>
<evidence type="ECO:0000313" key="4">
    <source>
        <dbReference type="Proteomes" id="UP000704762"/>
    </source>
</evidence>
<feature type="signal peptide" evidence="1">
    <location>
        <begin position="1"/>
        <end position="31"/>
    </location>
</feature>
<comment type="caution">
    <text evidence="3">The sequence shown here is derived from an EMBL/GenBank/DDBJ whole genome shotgun (WGS) entry which is preliminary data.</text>
</comment>
<keyword evidence="4" id="KW-1185">Reference proteome</keyword>
<dbReference type="PANTHER" id="PTHR10587">
    <property type="entry name" value="GLYCOSYL TRANSFERASE-RELATED"/>
    <property type="match status" value="1"/>
</dbReference>
<keyword evidence="1" id="KW-0732">Signal</keyword>
<name>A0ABS2RK47_9ACTN</name>
<gene>
    <name evidence="3" type="ORF">JOE57_002273</name>
</gene>
<sequence length="490" mass="52440">MFCTLRRSLGCLVALAVGAINPLVLTPTASAATVCPTPARNIIWSAPGSGKTVALSFDDGPGRATPEILKILRRYNVRATFFDTGLHDSQRPTDTKAISGEGHLVADHTWDHRYPYEVAGGWSAAYLHDQFARTNAQQRKLTGKTSCFFRPPGGFLPSGVVAAAARDGMSTVMFSVDTQDWKQASTTTTASIEMIERNARAGYAQQHPIVLMHTAKASHEPESEVTSNRSNTVAALPVVIQGYLDHGYRFVDLNGTSGLPARYTTLSVSTGRVNVPVGRATLAVTGTVRSVSGPVVAKSVRWYSRTHGTTAWTYRGTVLTDSKGVARANDRPARPTDYTMLFRATSGYQEAKTTGFRYLFTYRPAPAVAGVSRLGSCVDGGGVAWRSKVTWGSTYVSSGVTRVSVNFAGWTTTRSGIIPTDSVVKSYDGSGRLLQTLTRTASVNYTGGTFYDARNPLNPPSAPGRAKVTVSTGVDGDGKANCTVTFRQPS</sequence>
<dbReference type="PROSITE" id="PS51677">
    <property type="entry name" value="NODB"/>
    <property type="match status" value="1"/>
</dbReference>